<comment type="subcellular location">
    <subcellularLocation>
        <location evidence="1">Nucleus</location>
    </subcellularLocation>
</comment>
<accession>A0A9Q0DC84</accession>
<evidence type="ECO:0000256" key="7">
    <source>
        <dbReference type="PROSITE-ProRule" id="PRU00042"/>
    </source>
</evidence>
<dbReference type="GO" id="GO:0003677">
    <property type="term" value="F:DNA binding"/>
    <property type="evidence" value="ECO:0007669"/>
    <property type="project" value="UniProtKB-KW"/>
</dbReference>
<evidence type="ECO:0000256" key="5">
    <source>
        <dbReference type="ARBA" id="ARBA00022833"/>
    </source>
</evidence>
<organism evidence="10 11">
    <name type="scientific">Muraenolepis orangiensis</name>
    <name type="common">Patagonian moray cod</name>
    <dbReference type="NCBI Taxonomy" id="630683"/>
    <lineage>
        <taxon>Eukaryota</taxon>
        <taxon>Metazoa</taxon>
        <taxon>Chordata</taxon>
        <taxon>Craniata</taxon>
        <taxon>Vertebrata</taxon>
        <taxon>Euteleostomi</taxon>
        <taxon>Actinopterygii</taxon>
        <taxon>Neopterygii</taxon>
        <taxon>Teleostei</taxon>
        <taxon>Neoteleostei</taxon>
        <taxon>Acanthomorphata</taxon>
        <taxon>Zeiogadaria</taxon>
        <taxon>Gadariae</taxon>
        <taxon>Gadiformes</taxon>
        <taxon>Muraenolepidoidei</taxon>
        <taxon>Muraenolepididae</taxon>
        <taxon>Muraenolepis</taxon>
    </lineage>
</organism>
<feature type="region of interest" description="Disordered" evidence="8">
    <location>
        <begin position="1"/>
        <end position="30"/>
    </location>
</feature>
<keyword evidence="5" id="KW-0862">Zinc</keyword>
<dbReference type="EMBL" id="JANIIK010000117">
    <property type="protein sequence ID" value="KAJ3585794.1"/>
    <property type="molecule type" value="Genomic_DNA"/>
</dbReference>
<keyword evidence="4 7" id="KW-0863">Zinc-finger</keyword>
<gene>
    <name evidence="10" type="ORF">NHX12_012203</name>
</gene>
<evidence type="ECO:0000256" key="8">
    <source>
        <dbReference type="SAM" id="MobiDB-lite"/>
    </source>
</evidence>
<protein>
    <recommendedName>
        <fullName evidence="9">C2H2-type domain-containing protein</fullName>
    </recommendedName>
</protein>
<reference evidence="10" key="1">
    <citation type="submission" date="2022-07" db="EMBL/GenBank/DDBJ databases">
        <title>Chromosome-level genome of Muraenolepis orangiensis.</title>
        <authorList>
            <person name="Kim J."/>
        </authorList>
    </citation>
    <scope>NUCLEOTIDE SEQUENCE</scope>
    <source>
        <strain evidence="10">KU_S4_2022</strain>
        <tissue evidence="10">Muscle</tissue>
    </source>
</reference>
<evidence type="ECO:0000259" key="9">
    <source>
        <dbReference type="PROSITE" id="PS50157"/>
    </source>
</evidence>
<dbReference type="PROSITE" id="PS50157">
    <property type="entry name" value="ZINC_FINGER_C2H2_2"/>
    <property type="match status" value="4"/>
</dbReference>
<dbReference type="GO" id="GO:0005634">
    <property type="term" value="C:nucleus"/>
    <property type="evidence" value="ECO:0007669"/>
    <property type="project" value="UniProtKB-SubCell"/>
</dbReference>
<dbReference type="Proteomes" id="UP001148018">
    <property type="component" value="Unassembled WGS sequence"/>
</dbReference>
<dbReference type="PROSITE" id="PS00028">
    <property type="entry name" value="ZINC_FINGER_C2H2_1"/>
    <property type="match status" value="3"/>
</dbReference>
<evidence type="ECO:0000256" key="2">
    <source>
        <dbReference type="ARBA" id="ARBA00022723"/>
    </source>
</evidence>
<dbReference type="InterPro" id="IPR013087">
    <property type="entry name" value="Znf_C2H2_type"/>
</dbReference>
<dbReference type="SMART" id="SM00355">
    <property type="entry name" value="ZnF_C2H2"/>
    <property type="match status" value="4"/>
</dbReference>
<evidence type="ECO:0000256" key="3">
    <source>
        <dbReference type="ARBA" id="ARBA00022737"/>
    </source>
</evidence>
<dbReference type="PANTHER" id="PTHR24394:SF31">
    <property type="entry name" value="ZINC FINGER AND BTB DOMAIN CONTAINING 46"/>
    <property type="match status" value="1"/>
</dbReference>
<evidence type="ECO:0000313" key="11">
    <source>
        <dbReference type="Proteomes" id="UP001148018"/>
    </source>
</evidence>
<evidence type="ECO:0000313" key="10">
    <source>
        <dbReference type="EMBL" id="KAJ3585794.1"/>
    </source>
</evidence>
<dbReference type="AlphaFoldDB" id="A0A9Q0DC84"/>
<sequence length="206" mass="22801">MKDEEDPNIYSTGLADDPSPMERGQVVSVGPTGPGLACRLCERPFGSPEHLREHEYGHALSLMAAVSSLDWPHMQGSPRGPPGPQPASSQPLLLRHDRPTPSVATATARYFCTRCPASFTLKSNADRHEKTVHFKRKPMQCVYCLKPFRDRTDLQRHLSSVHSQERGHTCPACTKAFSTQKNLATHVKVCCQAGMEPGPLQEPGWY</sequence>
<dbReference type="Pfam" id="PF00096">
    <property type="entry name" value="zf-C2H2"/>
    <property type="match status" value="2"/>
</dbReference>
<feature type="domain" description="C2H2-type" evidence="9">
    <location>
        <begin position="139"/>
        <end position="167"/>
    </location>
</feature>
<feature type="domain" description="C2H2-type" evidence="9">
    <location>
        <begin position="36"/>
        <end position="59"/>
    </location>
</feature>
<evidence type="ECO:0000256" key="4">
    <source>
        <dbReference type="ARBA" id="ARBA00022771"/>
    </source>
</evidence>
<feature type="region of interest" description="Disordered" evidence="8">
    <location>
        <begin position="71"/>
        <end position="91"/>
    </location>
</feature>
<name>A0A9Q0DC84_9TELE</name>
<feature type="domain" description="C2H2-type" evidence="9">
    <location>
        <begin position="110"/>
        <end position="138"/>
    </location>
</feature>
<dbReference type="GO" id="GO:0008270">
    <property type="term" value="F:zinc ion binding"/>
    <property type="evidence" value="ECO:0007669"/>
    <property type="project" value="UniProtKB-KW"/>
</dbReference>
<comment type="caution">
    <text evidence="10">The sequence shown here is derived from an EMBL/GenBank/DDBJ whole genome shotgun (WGS) entry which is preliminary data.</text>
</comment>
<dbReference type="Gene3D" id="3.30.160.60">
    <property type="entry name" value="Classic Zinc Finger"/>
    <property type="match status" value="2"/>
</dbReference>
<keyword evidence="2" id="KW-0479">Metal-binding</keyword>
<keyword evidence="6" id="KW-0539">Nucleus</keyword>
<evidence type="ECO:0000256" key="1">
    <source>
        <dbReference type="ARBA" id="ARBA00004123"/>
    </source>
</evidence>
<evidence type="ECO:0000256" key="6">
    <source>
        <dbReference type="ARBA" id="ARBA00023242"/>
    </source>
</evidence>
<keyword evidence="11" id="KW-1185">Reference proteome</keyword>
<dbReference type="OrthoDB" id="8117402at2759"/>
<dbReference type="GO" id="GO:0000981">
    <property type="term" value="F:DNA-binding transcription factor activity, RNA polymerase II-specific"/>
    <property type="evidence" value="ECO:0007669"/>
    <property type="project" value="TreeGrafter"/>
</dbReference>
<dbReference type="InterPro" id="IPR036236">
    <property type="entry name" value="Znf_C2H2_sf"/>
</dbReference>
<proteinExistence type="predicted"/>
<dbReference type="PANTHER" id="PTHR24394">
    <property type="entry name" value="ZINC FINGER PROTEIN"/>
    <property type="match status" value="1"/>
</dbReference>
<keyword evidence="3" id="KW-0677">Repeat</keyword>
<feature type="domain" description="C2H2-type" evidence="9">
    <location>
        <begin position="168"/>
        <end position="197"/>
    </location>
</feature>
<dbReference type="SUPFAM" id="SSF57667">
    <property type="entry name" value="beta-beta-alpha zinc fingers"/>
    <property type="match status" value="2"/>
</dbReference>